<accession>V8CEN8</accession>
<organism evidence="1 2">
    <name type="scientific">Helicobacter macacae MIT 99-5501</name>
    <dbReference type="NCBI Taxonomy" id="1357400"/>
    <lineage>
        <taxon>Bacteria</taxon>
        <taxon>Pseudomonadati</taxon>
        <taxon>Campylobacterota</taxon>
        <taxon>Epsilonproteobacteria</taxon>
        <taxon>Campylobacterales</taxon>
        <taxon>Helicobacteraceae</taxon>
        <taxon>Helicobacter</taxon>
    </lineage>
</organism>
<dbReference type="InterPro" id="IPR025459">
    <property type="entry name" value="DUF4279"/>
</dbReference>
<dbReference type="RefSeq" id="WP_023927255.1">
    <property type="nucleotide sequence ID" value="NZ_KI669454.1"/>
</dbReference>
<dbReference type="Pfam" id="PF14106">
    <property type="entry name" value="DUF4279"/>
    <property type="match status" value="1"/>
</dbReference>
<dbReference type="Proteomes" id="UP000018731">
    <property type="component" value="Unassembled WGS sequence"/>
</dbReference>
<evidence type="ECO:0000313" key="2">
    <source>
        <dbReference type="Proteomes" id="UP000018731"/>
    </source>
</evidence>
<dbReference type="STRING" id="1357400.HMPREF2086_00536"/>
<proteinExistence type="predicted"/>
<dbReference type="PATRIC" id="fig|1357400.3.peg.729"/>
<comment type="caution">
    <text evidence="1">The sequence shown here is derived from an EMBL/GenBank/DDBJ whole genome shotgun (WGS) entry which is preliminary data.</text>
</comment>
<sequence length="176" mass="20717">MQKRSYFMLGIELYMEDFLPLDIYGELGLRPSECKIPQKEAITLSYKDWRASLERYKNDDSNGIEPQAQHKADEAKEAKIDEAKKIKGFYKIRSKSFEFHSFRKECDRFVARLEKKKKSLLAIKQKHNAFIVLRIYAFINKKDFIRHDSIWLNLSASTSRFCASVNARILTQIKVL</sequence>
<dbReference type="HOGENOM" id="CLU_1616734_0_0_7"/>
<name>V8CEN8_9HELI</name>
<reference evidence="1 2" key="1">
    <citation type="journal article" date="2014" name="Genome Announc.">
        <title>Draft genome sequences of six enterohepatic helicobacter species isolated from humans and one from rhesus macaques.</title>
        <authorList>
            <person name="Shen Z."/>
            <person name="Sheh A."/>
            <person name="Young S.K."/>
            <person name="Abouelliel A."/>
            <person name="Ward D.V."/>
            <person name="Earl A.M."/>
            <person name="Fox J.G."/>
        </authorList>
    </citation>
    <scope>NUCLEOTIDE SEQUENCE [LARGE SCALE GENOMIC DNA]</scope>
    <source>
        <strain evidence="1 2">MIT 99-5501</strain>
    </source>
</reference>
<dbReference type="OrthoDB" id="5328811at2"/>
<keyword evidence="2" id="KW-1185">Reference proteome</keyword>
<dbReference type="EMBL" id="AZJI01000001">
    <property type="protein sequence ID" value="ETD25201.1"/>
    <property type="molecule type" value="Genomic_DNA"/>
</dbReference>
<dbReference type="AlphaFoldDB" id="V8CEN8"/>
<protein>
    <submittedName>
        <fullName evidence="1">Uncharacterized protein</fullName>
    </submittedName>
</protein>
<gene>
    <name evidence="1" type="ORF">HMPREF2086_00536</name>
</gene>
<evidence type="ECO:0000313" key="1">
    <source>
        <dbReference type="EMBL" id="ETD25201.1"/>
    </source>
</evidence>